<dbReference type="Proteomes" id="UP000001940">
    <property type="component" value="Chromosome II"/>
</dbReference>
<evidence type="ECO:0000259" key="1">
    <source>
        <dbReference type="Pfam" id="PF16044"/>
    </source>
</evidence>
<dbReference type="HOGENOM" id="CLU_084023_0_0_1"/>
<sequence>MYISTVNHIGCTTRFLLVEPLNFKSKCPDCQAKIEKNEKWTISRLPCPLAQSHEDLACGIVIKPSNGHFKSYKLGDDLHIGISNSQGLIYSFWTKGIEIDTSKWENSLKILDFRAFFFENLNLLDNSMDFFVEIQRKMKKFDKSKYMENDWNCFDFVMEYMKFTNYRNYRSKIDFLEEFVTKKLENVVKYCMLFEKLSNK</sequence>
<evidence type="ECO:0000313" key="3">
    <source>
        <dbReference type="Proteomes" id="UP000001940"/>
    </source>
</evidence>
<proteinExistence type="evidence at protein level"/>
<evidence type="ECO:0000313" key="2">
    <source>
        <dbReference type="EMBL" id="CCD65585.2"/>
    </source>
</evidence>
<dbReference type="WormBase" id="W10D9.3a">
    <property type="protein sequence ID" value="CE53782"/>
    <property type="gene ID" value="WBGene00021131"/>
</dbReference>
<protein>
    <submittedName>
        <fullName evidence="2">MKRN2 opposite strand protein-like C-terminal domain-containing protein</fullName>
    </submittedName>
</protein>
<dbReference type="OrthoDB" id="10065749at2759"/>
<dbReference type="PeptideAtlas" id="C0Z1Y1"/>
<gene>
    <name evidence="2" type="ORF">CELE_W10D9.3</name>
    <name evidence="2 4" type="ORF">W10D9.3</name>
</gene>
<dbReference type="ExpressionAtlas" id="C0Z1Y1">
    <property type="expression patterns" value="differential"/>
</dbReference>
<dbReference type="Bgee" id="WBGene00021131">
    <property type="expression patterns" value="Expressed in adult organism and 3 other cell types or tissues"/>
</dbReference>
<dbReference type="InterPro" id="IPR032016">
    <property type="entry name" value="MKRN2OS-like"/>
</dbReference>
<dbReference type="PaxDb" id="6239-W10D9.3"/>
<dbReference type="PANTHER" id="PTHR33963:SF2">
    <property type="entry name" value="MKRN2 OPPOSITE STRAND PROTEIN"/>
    <property type="match status" value="1"/>
</dbReference>
<dbReference type="InParanoid" id="C0Z1Y1"/>
<reference evidence="2 3" key="1">
    <citation type="journal article" date="1998" name="Science">
        <title>Genome sequence of the nematode C. elegans: a platform for investigating biology.</title>
        <authorList>
            <consortium name="The C. elegans sequencing consortium"/>
            <person name="Sulson J.E."/>
            <person name="Waterston R."/>
        </authorList>
    </citation>
    <scope>NUCLEOTIDE SEQUENCE [LARGE SCALE GENOMIC DNA]</scope>
    <source>
        <strain evidence="2 3">Bristol N2</strain>
    </source>
</reference>
<name>C0Z1Y1_CAEEL</name>
<accession>C0Z1Y1</accession>
<evidence type="ECO:0007829" key="5">
    <source>
        <dbReference type="PeptideAtlas" id="C0Z1Y1"/>
    </source>
</evidence>
<dbReference type="eggNOG" id="ENOG502R8ZC">
    <property type="taxonomic scope" value="Eukaryota"/>
</dbReference>
<dbReference type="AlphaFoldDB" id="C0Z1Y1"/>
<dbReference type="InterPro" id="IPR053921">
    <property type="entry name" value="MKRN2OS-like_C"/>
</dbReference>
<dbReference type="PANTHER" id="PTHR33963">
    <property type="entry name" value="MKRN2 OPPOSITE STRAND PROTEIN"/>
    <property type="match status" value="1"/>
</dbReference>
<keyword evidence="3" id="KW-1185">Reference proteome</keyword>
<organism evidence="2 3">
    <name type="scientific">Caenorhabditis elegans</name>
    <dbReference type="NCBI Taxonomy" id="6239"/>
    <lineage>
        <taxon>Eukaryota</taxon>
        <taxon>Metazoa</taxon>
        <taxon>Ecdysozoa</taxon>
        <taxon>Nematoda</taxon>
        <taxon>Chromadorea</taxon>
        <taxon>Rhabditida</taxon>
        <taxon>Rhabditina</taxon>
        <taxon>Rhabditomorpha</taxon>
        <taxon>Rhabditoidea</taxon>
        <taxon>Rhabditidae</taxon>
        <taxon>Peloderinae</taxon>
        <taxon>Caenorhabditis</taxon>
    </lineage>
</organism>
<dbReference type="PhylomeDB" id="C0Z1Y1"/>
<dbReference type="Pfam" id="PF16044">
    <property type="entry name" value="DUF4796_C"/>
    <property type="match status" value="1"/>
</dbReference>
<feature type="domain" description="MKRN2 opposite strand protein-like C-terminal" evidence="1">
    <location>
        <begin position="44"/>
        <end position="197"/>
    </location>
</feature>
<dbReference type="EMBL" id="BX284602">
    <property type="protein sequence ID" value="CCD65585.2"/>
    <property type="molecule type" value="Genomic_DNA"/>
</dbReference>
<keyword evidence="5" id="KW-1267">Proteomics identification</keyword>
<dbReference type="AGR" id="WB:WBGene00021131"/>
<evidence type="ECO:0000313" key="4">
    <source>
        <dbReference type="WormBase" id="W10D9.3a"/>
    </source>
</evidence>